<dbReference type="AlphaFoldDB" id="A0ABD0QXJ9"/>
<proteinExistence type="predicted"/>
<feature type="non-terminal residue" evidence="1">
    <location>
        <position position="60"/>
    </location>
</feature>
<dbReference type="InterPro" id="IPR029006">
    <property type="entry name" value="ADF-H/Gelsolin-like_dom_sf"/>
</dbReference>
<keyword evidence="2" id="KW-1185">Reference proteome</keyword>
<sequence>MVFHKEFQNAGKEPGLQIWRIEMMDLKPVTKQLHGNFFTGDAYVVLYTTSAPSYNVHMWL</sequence>
<comment type="caution">
    <text evidence="1">The sequence shown here is derived from an EMBL/GenBank/DDBJ whole genome shotgun (WGS) entry which is preliminary data.</text>
</comment>
<evidence type="ECO:0008006" key="3">
    <source>
        <dbReference type="Google" id="ProtNLM"/>
    </source>
</evidence>
<dbReference type="SUPFAM" id="SSF55753">
    <property type="entry name" value="Actin depolymerizing proteins"/>
    <property type="match status" value="1"/>
</dbReference>
<organism evidence="1 2">
    <name type="scientific">Cirrhinus mrigala</name>
    <name type="common">Mrigala</name>
    <dbReference type="NCBI Taxonomy" id="683832"/>
    <lineage>
        <taxon>Eukaryota</taxon>
        <taxon>Metazoa</taxon>
        <taxon>Chordata</taxon>
        <taxon>Craniata</taxon>
        <taxon>Vertebrata</taxon>
        <taxon>Euteleostomi</taxon>
        <taxon>Actinopterygii</taxon>
        <taxon>Neopterygii</taxon>
        <taxon>Teleostei</taxon>
        <taxon>Ostariophysi</taxon>
        <taxon>Cypriniformes</taxon>
        <taxon>Cyprinidae</taxon>
        <taxon>Labeoninae</taxon>
        <taxon>Labeonini</taxon>
        <taxon>Cirrhinus</taxon>
    </lineage>
</organism>
<dbReference type="Proteomes" id="UP001529510">
    <property type="component" value="Unassembled WGS sequence"/>
</dbReference>
<evidence type="ECO:0000313" key="2">
    <source>
        <dbReference type="Proteomes" id="UP001529510"/>
    </source>
</evidence>
<evidence type="ECO:0000313" key="1">
    <source>
        <dbReference type="EMBL" id="KAL0190976.1"/>
    </source>
</evidence>
<dbReference type="EMBL" id="JAMKFB020000006">
    <property type="protein sequence ID" value="KAL0190976.1"/>
    <property type="molecule type" value="Genomic_DNA"/>
</dbReference>
<dbReference type="Gene3D" id="3.40.20.10">
    <property type="entry name" value="Severin"/>
    <property type="match status" value="1"/>
</dbReference>
<reference evidence="1 2" key="1">
    <citation type="submission" date="2024-05" db="EMBL/GenBank/DDBJ databases">
        <title>Genome sequencing and assembly of Indian major carp, Cirrhinus mrigala (Hamilton, 1822).</title>
        <authorList>
            <person name="Mohindra V."/>
            <person name="Chowdhury L.M."/>
            <person name="Lal K."/>
            <person name="Jena J.K."/>
        </authorList>
    </citation>
    <scope>NUCLEOTIDE SEQUENCE [LARGE SCALE GENOMIC DNA]</scope>
    <source>
        <strain evidence="1">CM1030</strain>
        <tissue evidence="1">Blood</tissue>
    </source>
</reference>
<accession>A0ABD0QXJ9</accession>
<protein>
    <recommendedName>
        <fullName evidence="3">Gelsolin</fullName>
    </recommendedName>
</protein>
<gene>
    <name evidence="1" type="ORF">M9458_013674</name>
</gene>
<name>A0ABD0QXJ9_CIRMR</name>